<organism evidence="3 4">
    <name type="scientific">Intrasporangium chromatireducens Q5-1</name>
    <dbReference type="NCBI Taxonomy" id="584657"/>
    <lineage>
        <taxon>Bacteria</taxon>
        <taxon>Bacillati</taxon>
        <taxon>Actinomycetota</taxon>
        <taxon>Actinomycetes</taxon>
        <taxon>Micrococcales</taxon>
        <taxon>Intrasporangiaceae</taxon>
        <taxon>Intrasporangium</taxon>
    </lineage>
</organism>
<dbReference type="InterPro" id="IPR012349">
    <property type="entry name" value="Split_barrel_FMN-bd"/>
</dbReference>
<dbReference type="InterPro" id="IPR019920">
    <property type="entry name" value="F420-binding_dom_put"/>
</dbReference>
<dbReference type="InterPro" id="IPR052019">
    <property type="entry name" value="F420H2_bilvrd_red/Heme_oxyg"/>
</dbReference>
<dbReference type="NCBIfam" id="TIGR03618">
    <property type="entry name" value="Rv1155_F420"/>
    <property type="match status" value="1"/>
</dbReference>
<dbReference type="PATRIC" id="fig|584657.3.peg.554"/>
<feature type="domain" description="Pyridoxamine 5'-phosphate oxidase N-terminal" evidence="2">
    <location>
        <begin position="3"/>
        <end position="131"/>
    </location>
</feature>
<dbReference type="InterPro" id="IPR011576">
    <property type="entry name" value="Pyridox_Oxase_N"/>
</dbReference>
<dbReference type="Proteomes" id="UP000019494">
    <property type="component" value="Unassembled WGS sequence"/>
</dbReference>
<evidence type="ECO:0000313" key="4">
    <source>
        <dbReference type="Proteomes" id="UP000019494"/>
    </source>
</evidence>
<dbReference type="EMBL" id="AWQS01000011">
    <property type="protein sequence ID" value="EWT07460.1"/>
    <property type="molecule type" value="Genomic_DNA"/>
</dbReference>
<dbReference type="GO" id="GO:0070967">
    <property type="term" value="F:coenzyme F420 binding"/>
    <property type="evidence" value="ECO:0007669"/>
    <property type="project" value="TreeGrafter"/>
</dbReference>
<dbReference type="PANTHER" id="PTHR35176">
    <property type="entry name" value="HEME OXYGENASE HI_0854-RELATED"/>
    <property type="match status" value="1"/>
</dbReference>
<dbReference type="GO" id="GO:0005829">
    <property type="term" value="C:cytosol"/>
    <property type="evidence" value="ECO:0007669"/>
    <property type="project" value="TreeGrafter"/>
</dbReference>
<keyword evidence="4" id="KW-1185">Reference proteome</keyword>
<sequence>MTTDEALAFIADNSHAVLATRRRDGSLQMSPLNAGVIDGDIVISSRLRLAKVRNIRREPEVSLLVITDRFYGRWVQVDGEAEVVDQSQPGTLDLLVEVYRAIAGEHPDWDEYRAAMIKDERVVIRIRPRRASGQL</sequence>
<name>W9GMY2_9MICO</name>
<dbReference type="GO" id="GO:0016627">
    <property type="term" value="F:oxidoreductase activity, acting on the CH-CH group of donors"/>
    <property type="evidence" value="ECO:0007669"/>
    <property type="project" value="TreeGrafter"/>
</dbReference>
<protein>
    <submittedName>
        <fullName evidence="3">Pyridoxamine 5'-phosphate oxidase</fullName>
    </submittedName>
</protein>
<accession>W9GMY2</accession>
<dbReference type="SUPFAM" id="SSF50475">
    <property type="entry name" value="FMN-binding split barrel"/>
    <property type="match status" value="1"/>
</dbReference>
<dbReference type="Pfam" id="PF01243">
    <property type="entry name" value="PNPOx_N"/>
    <property type="match status" value="1"/>
</dbReference>
<proteinExistence type="predicted"/>
<dbReference type="AlphaFoldDB" id="W9GMY2"/>
<dbReference type="PANTHER" id="PTHR35176:SF2">
    <property type="entry name" value="F420H(2)-DEPENDENT REDUCTASE RV1155"/>
    <property type="match status" value="1"/>
</dbReference>
<comment type="caution">
    <text evidence="3">The sequence shown here is derived from an EMBL/GenBank/DDBJ whole genome shotgun (WGS) entry which is preliminary data.</text>
</comment>
<evidence type="ECO:0000313" key="3">
    <source>
        <dbReference type="EMBL" id="EWT07460.1"/>
    </source>
</evidence>
<dbReference type="Gene3D" id="2.30.110.10">
    <property type="entry name" value="Electron Transport, Fmn-binding Protein, Chain A"/>
    <property type="match status" value="1"/>
</dbReference>
<keyword evidence="1" id="KW-0560">Oxidoreductase</keyword>
<evidence type="ECO:0000259" key="2">
    <source>
        <dbReference type="Pfam" id="PF01243"/>
    </source>
</evidence>
<reference evidence="4" key="1">
    <citation type="submission" date="2013-08" db="EMBL/GenBank/DDBJ databases">
        <title>Intrasporangium oryzae NRRL B-24470.</title>
        <authorList>
            <person name="Liu H."/>
            <person name="Wang G."/>
        </authorList>
    </citation>
    <scope>NUCLEOTIDE SEQUENCE [LARGE SCALE GENOMIC DNA]</scope>
    <source>
        <strain evidence="4">Q5-1</strain>
    </source>
</reference>
<evidence type="ECO:0000256" key="1">
    <source>
        <dbReference type="ARBA" id="ARBA00023002"/>
    </source>
</evidence>
<gene>
    <name evidence="3" type="ORF">N864_00080</name>
</gene>